<dbReference type="Proteomes" id="UP000887116">
    <property type="component" value="Unassembled WGS sequence"/>
</dbReference>
<reference evidence="6" key="1">
    <citation type="submission" date="2020-07" db="EMBL/GenBank/DDBJ databases">
        <title>Multicomponent nature underlies the extraordinary mechanical properties of spider dragline silk.</title>
        <authorList>
            <person name="Kono N."/>
            <person name="Nakamura H."/>
            <person name="Mori M."/>
            <person name="Yoshida Y."/>
            <person name="Ohtoshi R."/>
            <person name="Malay A.D."/>
            <person name="Moran D.A.P."/>
            <person name="Tomita M."/>
            <person name="Numata K."/>
            <person name="Arakawa K."/>
        </authorList>
    </citation>
    <scope>NUCLEOTIDE SEQUENCE</scope>
</reference>
<accession>A0A8X6HRH9</accession>
<organism evidence="6 7">
    <name type="scientific">Trichonephila clavata</name>
    <name type="common">Joro spider</name>
    <name type="synonym">Nephila clavata</name>
    <dbReference type="NCBI Taxonomy" id="2740835"/>
    <lineage>
        <taxon>Eukaryota</taxon>
        <taxon>Metazoa</taxon>
        <taxon>Ecdysozoa</taxon>
        <taxon>Arthropoda</taxon>
        <taxon>Chelicerata</taxon>
        <taxon>Arachnida</taxon>
        <taxon>Araneae</taxon>
        <taxon>Araneomorphae</taxon>
        <taxon>Entelegynae</taxon>
        <taxon>Araneoidea</taxon>
        <taxon>Nephilidae</taxon>
        <taxon>Trichonephila</taxon>
    </lineage>
</organism>
<feature type="domain" description="Lipase" evidence="5">
    <location>
        <begin position="2"/>
        <end position="49"/>
    </location>
</feature>
<dbReference type="AlphaFoldDB" id="A0A8X6HRH9"/>
<feature type="non-terminal residue" evidence="6">
    <location>
        <position position="54"/>
    </location>
</feature>
<comment type="similarity">
    <text evidence="2 4">Belongs to the AB hydrolase superfamily. Lipase family.</text>
</comment>
<dbReference type="Pfam" id="PF00151">
    <property type="entry name" value="Lipase"/>
    <property type="match status" value="1"/>
</dbReference>
<dbReference type="InterPro" id="IPR000734">
    <property type="entry name" value="TAG_lipase"/>
</dbReference>
<gene>
    <name evidence="6" type="ORF">TNCT_542861</name>
</gene>
<dbReference type="PANTHER" id="PTHR11610:SF173">
    <property type="entry name" value="LIPASE DOMAIN-CONTAINING PROTEIN-RELATED"/>
    <property type="match status" value="1"/>
</dbReference>
<dbReference type="EMBL" id="BMAO01009135">
    <property type="protein sequence ID" value="GFR28891.1"/>
    <property type="molecule type" value="Genomic_DNA"/>
</dbReference>
<dbReference type="OrthoDB" id="6426587at2759"/>
<keyword evidence="7" id="KW-1185">Reference proteome</keyword>
<protein>
    <recommendedName>
        <fullName evidence="5">Lipase domain-containing protein</fullName>
    </recommendedName>
</protein>
<dbReference type="PANTHER" id="PTHR11610">
    <property type="entry name" value="LIPASE"/>
    <property type="match status" value="1"/>
</dbReference>
<dbReference type="InterPro" id="IPR029058">
    <property type="entry name" value="AB_hydrolase_fold"/>
</dbReference>
<evidence type="ECO:0000256" key="1">
    <source>
        <dbReference type="ARBA" id="ARBA00004613"/>
    </source>
</evidence>
<comment type="subcellular location">
    <subcellularLocation>
        <location evidence="1">Secreted</location>
    </subcellularLocation>
</comment>
<comment type="caution">
    <text evidence="6">The sequence shown here is derived from an EMBL/GenBank/DDBJ whole genome shotgun (WGS) entry which is preliminary data.</text>
</comment>
<dbReference type="GO" id="GO:0016298">
    <property type="term" value="F:lipase activity"/>
    <property type="evidence" value="ECO:0007669"/>
    <property type="project" value="InterPro"/>
</dbReference>
<evidence type="ECO:0000256" key="3">
    <source>
        <dbReference type="ARBA" id="ARBA00022525"/>
    </source>
</evidence>
<evidence type="ECO:0000313" key="6">
    <source>
        <dbReference type="EMBL" id="GFR28891.1"/>
    </source>
</evidence>
<evidence type="ECO:0000256" key="4">
    <source>
        <dbReference type="RuleBase" id="RU004262"/>
    </source>
</evidence>
<evidence type="ECO:0000313" key="7">
    <source>
        <dbReference type="Proteomes" id="UP000887116"/>
    </source>
</evidence>
<sequence length="54" mass="5729">MIAGYAGERLPNLGRITGLDPAGPYFRNVANNVKLDTSDATFVDVIHSNPSAVI</sequence>
<proteinExistence type="inferred from homology"/>
<name>A0A8X6HRH9_TRICU</name>
<evidence type="ECO:0000256" key="2">
    <source>
        <dbReference type="ARBA" id="ARBA00010701"/>
    </source>
</evidence>
<dbReference type="InterPro" id="IPR013818">
    <property type="entry name" value="Lipase"/>
</dbReference>
<keyword evidence="3" id="KW-0964">Secreted</keyword>
<dbReference type="GO" id="GO:0016042">
    <property type="term" value="P:lipid catabolic process"/>
    <property type="evidence" value="ECO:0007669"/>
    <property type="project" value="TreeGrafter"/>
</dbReference>
<dbReference type="GO" id="GO:0005615">
    <property type="term" value="C:extracellular space"/>
    <property type="evidence" value="ECO:0007669"/>
    <property type="project" value="TreeGrafter"/>
</dbReference>
<dbReference type="SUPFAM" id="SSF53474">
    <property type="entry name" value="alpha/beta-Hydrolases"/>
    <property type="match status" value="1"/>
</dbReference>
<dbReference type="Gene3D" id="3.40.50.1820">
    <property type="entry name" value="alpha/beta hydrolase"/>
    <property type="match status" value="1"/>
</dbReference>
<evidence type="ECO:0000259" key="5">
    <source>
        <dbReference type="Pfam" id="PF00151"/>
    </source>
</evidence>